<protein>
    <submittedName>
        <fullName evidence="3">Uncharacterized protein LOC112053031 isoform X2</fullName>
    </submittedName>
</protein>
<dbReference type="KEGG" id="bany:112053031"/>
<organism evidence="2 3">
    <name type="scientific">Bicyclus anynana</name>
    <name type="common">Squinting bush brown butterfly</name>
    <dbReference type="NCBI Taxonomy" id="110368"/>
    <lineage>
        <taxon>Eukaryota</taxon>
        <taxon>Metazoa</taxon>
        <taxon>Ecdysozoa</taxon>
        <taxon>Arthropoda</taxon>
        <taxon>Hexapoda</taxon>
        <taxon>Insecta</taxon>
        <taxon>Pterygota</taxon>
        <taxon>Neoptera</taxon>
        <taxon>Endopterygota</taxon>
        <taxon>Lepidoptera</taxon>
        <taxon>Glossata</taxon>
        <taxon>Ditrysia</taxon>
        <taxon>Papilionoidea</taxon>
        <taxon>Nymphalidae</taxon>
        <taxon>Satyrinae</taxon>
        <taxon>Satyrini</taxon>
        <taxon>Mycalesina</taxon>
        <taxon>Bicyclus</taxon>
    </lineage>
</organism>
<reference evidence="3" key="1">
    <citation type="submission" date="2025-08" db="UniProtKB">
        <authorList>
            <consortium name="RefSeq"/>
        </authorList>
    </citation>
    <scope>IDENTIFICATION</scope>
</reference>
<dbReference type="AlphaFoldDB" id="A0A6J1NSF4"/>
<evidence type="ECO:0000256" key="1">
    <source>
        <dbReference type="SAM" id="SignalP"/>
    </source>
</evidence>
<feature type="signal peptide" evidence="1">
    <location>
        <begin position="1"/>
        <end position="16"/>
    </location>
</feature>
<sequence>MLRPLLVLSILSICSARPNDFLLQNILRALCEEGQVRVDDVCRDISDNIADAPLNAPNLGPQNMITVPPNCPPGQEWINGQCRDVWRAAASAPDLETQNMITVPNNCPPGQQWINGQCRDVWRGGDLAYLKMDETLNDDETLQVNPVDLEADKSELASGKVPFRITNVPNHCPRGYRPDAHGVCRREL</sequence>
<name>A0A6J1NSF4_BICAN</name>
<dbReference type="OrthoDB" id="7385188at2759"/>
<keyword evidence="2" id="KW-1185">Reference proteome</keyword>
<accession>A0A6J1NSF4</accession>
<dbReference type="Proteomes" id="UP001652582">
    <property type="component" value="Chromosome 5"/>
</dbReference>
<dbReference type="InterPro" id="IPR009030">
    <property type="entry name" value="Growth_fac_rcpt_cys_sf"/>
</dbReference>
<dbReference type="GeneID" id="112053031"/>
<dbReference type="SUPFAM" id="SSF57184">
    <property type="entry name" value="Growth factor receptor domain"/>
    <property type="match status" value="1"/>
</dbReference>
<dbReference type="RefSeq" id="XP_023948072.2">
    <property type="nucleotide sequence ID" value="XM_024092304.2"/>
</dbReference>
<evidence type="ECO:0000313" key="3">
    <source>
        <dbReference type="RefSeq" id="XP_023948072.2"/>
    </source>
</evidence>
<evidence type="ECO:0000313" key="2">
    <source>
        <dbReference type="Proteomes" id="UP001652582"/>
    </source>
</evidence>
<proteinExistence type="predicted"/>
<gene>
    <name evidence="3" type="primary">LOC112053031</name>
</gene>
<feature type="chain" id="PRO_5045038264" evidence="1">
    <location>
        <begin position="17"/>
        <end position="188"/>
    </location>
</feature>
<keyword evidence="1" id="KW-0732">Signal</keyword>